<dbReference type="Pfam" id="PF14437">
    <property type="entry name" value="MafB19-deam"/>
    <property type="match status" value="1"/>
</dbReference>
<organism evidence="2 3">
    <name type="scientific">[Phormidium ambiguum] IAM M-71</name>
    <dbReference type="NCBI Taxonomy" id="454136"/>
    <lineage>
        <taxon>Bacteria</taxon>
        <taxon>Bacillati</taxon>
        <taxon>Cyanobacteriota</taxon>
        <taxon>Cyanophyceae</taxon>
        <taxon>Oscillatoriophycideae</taxon>
        <taxon>Aerosakkonematales</taxon>
        <taxon>Aerosakkonemataceae</taxon>
        <taxon>Floridanema</taxon>
    </lineage>
</organism>
<accession>A0A1U7ISE2</accession>
<dbReference type="InterPro" id="IPR058535">
    <property type="entry name" value="MafB19-deam"/>
</dbReference>
<dbReference type="EMBL" id="MRCE01000002">
    <property type="protein sequence ID" value="OKH40414.1"/>
    <property type="molecule type" value="Genomic_DNA"/>
</dbReference>
<evidence type="ECO:0000259" key="1">
    <source>
        <dbReference type="Pfam" id="PF14437"/>
    </source>
</evidence>
<dbReference type="GO" id="GO:0002100">
    <property type="term" value="P:tRNA wobble adenosine to inosine editing"/>
    <property type="evidence" value="ECO:0007669"/>
    <property type="project" value="InterPro"/>
</dbReference>
<gene>
    <name evidence="2" type="ORF">NIES2119_01970</name>
</gene>
<feature type="domain" description="MafB19-like deaminase" evidence="1">
    <location>
        <begin position="4"/>
        <end position="104"/>
    </location>
</feature>
<evidence type="ECO:0000313" key="2">
    <source>
        <dbReference type="EMBL" id="OKH40414.1"/>
    </source>
</evidence>
<dbReference type="OrthoDB" id="485723at2"/>
<name>A0A1U7ISE2_9CYAN</name>
<dbReference type="Proteomes" id="UP000185860">
    <property type="component" value="Unassembled WGS sequence"/>
</dbReference>
<protein>
    <recommendedName>
        <fullName evidence="1">MafB19-like deaminase domain-containing protein</fullName>
    </recommendedName>
</protein>
<dbReference type="AlphaFoldDB" id="A0A1U7ISE2"/>
<dbReference type="GO" id="GO:0008251">
    <property type="term" value="F:tRNA-specific adenosine deaminase activity"/>
    <property type="evidence" value="ECO:0007669"/>
    <property type="project" value="InterPro"/>
</dbReference>
<comment type="caution">
    <text evidence="2">The sequence shown here is derived from an EMBL/GenBank/DDBJ whole genome shotgun (WGS) entry which is preliminary data.</text>
</comment>
<proteinExistence type="predicted"/>
<evidence type="ECO:0000313" key="3">
    <source>
        <dbReference type="Proteomes" id="UP000185860"/>
    </source>
</evidence>
<sequence length="118" mass="12629">MPPAGSETDKSTIAKLEISGQNFFGINSGSNPNPRQITFNVNPITKTHAEADAFQQAADVGIRGGKARLIVDRDLCAACGIRGGVNSMAWQLGIEELEIITPSVSKTIAVKPPNRRRQ</sequence>
<reference evidence="2 3" key="1">
    <citation type="submission" date="2016-11" db="EMBL/GenBank/DDBJ databases">
        <title>Draft Genome Sequences of Nine Cyanobacterial Strains from Diverse Habitats.</title>
        <authorList>
            <person name="Zhu T."/>
            <person name="Hou S."/>
            <person name="Lu X."/>
            <person name="Hess W.R."/>
        </authorList>
    </citation>
    <scope>NUCLEOTIDE SEQUENCE [LARGE SCALE GENOMIC DNA]</scope>
    <source>
        <strain evidence="2 3">IAM M-71</strain>
    </source>
</reference>
<dbReference type="STRING" id="454136.NIES2119_01970"/>